<evidence type="ECO:0000259" key="12">
    <source>
        <dbReference type="Pfam" id="PF11145"/>
    </source>
</evidence>
<feature type="domain" description="DUF2921" evidence="13">
    <location>
        <begin position="318"/>
        <end position="506"/>
    </location>
</feature>
<dbReference type="Pfam" id="PF25333">
    <property type="entry name" value="DUF2921_N"/>
    <property type="match status" value="3"/>
</dbReference>
<evidence type="ECO:0000256" key="4">
    <source>
        <dbReference type="ARBA" id="ARBA00012483"/>
    </source>
</evidence>
<dbReference type="Pfam" id="PF11145">
    <property type="entry name" value="DUF2921"/>
    <property type="match status" value="1"/>
</dbReference>
<keyword evidence="6 10" id="KW-0812">Transmembrane</keyword>
<feature type="chain" id="PRO_5043822516" description="RING-type E3 ubiquitin transferase" evidence="11">
    <location>
        <begin position="24"/>
        <end position="814"/>
    </location>
</feature>
<comment type="catalytic activity">
    <reaction evidence="1">
        <text>S-ubiquitinyl-[E2 ubiquitin-conjugating enzyme]-L-cysteine + [acceptor protein]-L-lysine = [E2 ubiquitin-conjugating enzyme]-L-cysteine + N(6)-ubiquitinyl-[acceptor protein]-L-lysine.</text>
        <dbReference type="EC" id="2.3.2.27"/>
    </reaction>
</comment>
<name>A0AAW1XP52_RUBAR</name>
<gene>
    <name evidence="14" type="ORF">M0R45_014904</name>
</gene>
<keyword evidence="5" id="KW-0808">Transferase</keyword>
<keyword evidence="11" id="KW-0732">Signal</keyword>
<dbReference type="InterPro" id="IPR057425">
    <property type="entry name" value="DUF2921_N"/>
</dbReference>
<protein>
    <recommendedName>
        <fullName evidence="4">RING-type E3 ubiquitin transferase</fullName>
        <ecNumber evidence="4">2.3.2.27</ecNumber>
    </recommendedName>
</protein>
<feature type="transmembrane region" description="Helical" evidence="10">
    <location>
        <begin position="760"/>
        <end position="784"/>
    </location>
</feature>
<accession>A0AAW1XP52</accession>
<proteinExistence type="predicted"/>
<dbReference type="PANTHER" id="PTHR33389:SF18">
    <property type="entry name" value="OS01G0677900 PROTEIN"/>
    <property type="match status" value="1"/>
</dbReference>
<dbReference type="AlphaFoldDB" id="A0AAW1XP52"/>
<evidence type="ECO:0000256" key="1">
    <source>
        <dbReference type="ARBA" id="ARBA00000900"/>
    </source>
</evidence>
<evidence type="ECO:0000256" key="10">
    <source>
        <dbReference type="SAM" id="Phobius"/>
    </source>
</evidence>
<evidence type="ECO:0000313" key="15">
    <source>
        <dbReference type="Proteomes" id="UP001457282"/>
    </source>
</evidence>
<feature type="domain" description="DUF2921" evidence="13">
    <location>
        <begin position="36"/>
        <end position="170"/>
    </location>
</feature>
<dbReference type="PANTHER" id="PTHR33389">
    <property type="entry name" value="FAMILY PROTEIN, PUTATIVE (DUF2921)-RELATED"/>
    <property type="match status" value="1"/>
</dbReference>
<keyword evidence="7" id="KW-0833">Ubl conjugation pathway</keyword>
<keyword evidence="8 10" id="KW-1133">Transmembrane helix</keyword>
<organism evidence="14 15">
    <name type="scientific">Rubus argutus</name>
    <name type="common">Southern blackberry</name>
    <dbReference type="NCBI Taxonomy" id="59490"/>
    <lineage>
        <taxon>Eukaryota</taxon>
        <taxon>Viridiplantae</taxon>
        <taxon>Streptophyta</taxon>
        <taxon>Embryophyta</taxon>
        <taxon>Tracheophyta</taxon>
        <taxon>Spermatophyta</taxon>
        <taxon>Magnoliopsida</taxon>
        <taxon>eudicotyledons</taxon>
        <taxon>Gunneridae</taxon>
        <taxon>Pentapetalae</taxon>
        <taxon>rosids</taxon>
        <taxon>fabids</taxon>
        <taxon>Rosales</taxon>
        <taxon>Rosaceae</taxon>
        <taxon>Rosoideae</taxon>
        <taxon>Rosoideae incertae sedis</taxon>
        <taxon>Rubus</taxon>
    </lineage>
</organism>
<feature type="transmembrane region" description="Helical" evidence="10">
    <location>
        <begin position="644"/>
        <end position="664"/>
    </location>
</feature>
<comment type="subcellular location">
    <subcellularLocation>
        <location evidence="2">Endomembrane system</location>
        <topology evidence="2">Multi-pass membrane protein</topology>
    </subcellularLocation>
</comment>
<evidence type="ECO:0000256" key="2">
    <source>
        <dbReference type="ARBA" id="ARBA00004127"/>
    </source>
</evidence>
<evidence type="ECO:0000313" key="14">
    <source>
        <dbReference type="EMBL" id="KAK9938149.1"/>
    </source>
</evidence>
<dbReference type="GO" id="GO:0012505">
    <property type="term" value="C:endomembrane system"/>
    <property type="evidence" value="ECO:0007669"/>
    <property type="project" value="UniProtKB-SubCell"/>
</dbReference>
<evidence type="ECO:0000256" key="6">
    <source>
        <dbReference type="ARBA" id="ARBA00022692"/>
    </source>
</evidence>
<dbReference type="GO" id="GO:0061630">
    <property type="term" value="F:ubiquitin protein ligase activity"/>
    <property type="evidence" value="ECO:0007669"/>
    <property type="project" value="UniProtKB-EC"/>
</dbReference>
<feature type="transmembrane region" description="Helical" evidence="10">
    <location>
        <begin position="562"/>
        <end position="585"/>
    </location>
</feature>
<evidence type="ECO:0000256" key="7">
    <source>
        <dbReference type="ARBA" id="ARBA00022786"/>
    </source>
</evidence>
<evidence type="ECO:0000256" key="3">
    <source>
        <dbReference type="ARBA" id="ARBA00004906"/>
    </source>
</evidence>
<feature type="signal peptide" evidence="11">
    <location>
        <begin position="1"/>
        <end position="23"/>
    </location>
</feature>
<comment type="caution">
    <text evidence="14">The sequence shown here is derived from an EMBL/GenBank/DDBJ whole genome shotgun (WGS) entry which is preliminary data.</text>
</comment>
<reference evidence="14 15" key="1">
    <citation type="journal article" date="2023" name="G3 (Bethesda)">
        <title>A chromosome-length genome assembly and annotation of blackberry (Rubus argutus, cv. 'Hillquist').</title>
        <authorList>
            <person name="Bruna T."/>
            <person name="Aryal R."/>
            <person name="Dudchenko O."/>
            <person name="Sargent D.J."/>
            <person name="Mead D."/>
            <person name="Buti M."/>
            <person name="Cavallini A."/>
            <person name="Hytonen T."/>
            <person name="Andres J."/>
            <person name="Pham M."/>
            <person name="Weisz D."/>
            <person name="Mascagni F."/>
            <person name="Usai G."/>
            <person name="Natali L."/>
            <person name="Bassil N."/>
            <person name="Fernandez G.E."/>
            <person name="Lomsadze A."/>
            <person name="Armour M."/>
            <person name="Olukolu B."/>
            <person name="Poorten T."/>
            <person name="Britton C."/>
            <person name="Davik J."/>
            <person name="Ashrafi H."/>
            <person name="Aiden E.L."/>
            <person name="Borodovsky M."/>
            <person name="Worthington M."/>
        </authorList>
    </citation>
    <scope>NUCLEOTIDE SEQUENCE [LARGE SCALE GENOMIC DNA]</scope>
    <source>
        <strain evidence="14">PI 553951</strain>
    </source>
</reference>
<feature type="domain" description="SWEET-like" evidence="12">
    <location>
        <begin position="518"/>
        <end position="797"/>
    </location>
</feature>
<feature type="transmembrane region" description="Helical" evidence="10">
    <location>
        <begin position="529"/>
        <end position="550"/>
    </location>
</feature>
<evidence type="ECO:0000256" key="9">
    <source>
        <dbReference type="ARBA" id="ARBA00023136"/>
    </source>
</evidence>
<sequence length="814" mass="91162">MPIFKKNLIFFFVFITFSLKSVPFSTSAALVSFANLCASLPSDHSTPEIYSGVNSTVHRLTGFYYASDGSNILSQNSTYGEVQNSIVFRFWYDESTDAQGLFMVQGSLEFPRDTTYFLVGNSTSSRQATDFTSESVSYGQGSTSFKLNGIWSETSGELCMVGSGSGYSQQVLIRQFELKYPSHCVSAKKCSPLAVSYLSRAVSLRNIECLKDKQRLRILVDFASGSIWHQRPFNASTTLVGEGSWDAKKNQLCVVACRFLNATNSLNASHVGDCSTRLSFWFPARWTIGNTSSIVGEIWSNKTTAESDYFENITFESERKIANDNNNIYPHPFSYDMRFHISAWNSTGEEIAWGISVPLSVGNQLYYPFSYSIEDGTEEYFLGSVRPPVSFTYNQSNPHKISYRISIKAIGEVQLPNGFYILNEFYEMVISAEGMYDDTDGSLCMVGCRYLGTNRHQQSTSDSVDCNIVVNFQFPPTNPKSGYPSFIKGSIKSTRKKSDPLYFEQVNLTSAAGYTYEAERSIWRMDLEIILVLISNKLASVFGALQLFHVKRHPDVLPSISICMLNILALGYIIPLMLNFDAMLTPHSSQNLFLGSNGWHEFNELVVRVLTMVGFLLQIRLLQLTKSARSANGNQKELWAVEKLALFVALPVYVAGSLVALLMMNWRRRDYIVEMASSYQGLDILGTVLKTCAGLLLDAFLLPQILLNIFCKSNKNALTVSFYTGTTFVRVLPHAYDLYRAHTSSHDHLNESYIYASPAAYFYSTTWNVIIPCGGVLFAMIISLQQRFGGRCILPSKLREFGVYEKVTIVGEAS</sequence>
<dbReference type="EC" id="2.3.2.27" evidence="4"/>
<comment type="pathway">
    <text evidence="3">Protein modification; protein ubiquitination.</text>
</comment>
<dbReference type="InterPro" id="IPR021319">
    <property type="entry name" value="DUF2921"/>
</dbReference>
<keyword evidence="9 10" id="KW-0472">Membrane</keyword>
<feature type="transmembrane region" description="Helical" evidence="10">
    <location>
        <begin position="605"/>
        <end position="623"/>
    </location>
</feature>
<keyword evidence="15" id="KW-1185">Reference proteome</keyword>
<evidence type="ECO:0000256" key="5">
    <source>
        <dbReference type="ARBA" id="ARBA00022679"/>
    </source>
</evidence>
<evidence type="ECO:0000256" key="11">
    <source>
        <dbReference type="SAM" id="SignalP"/>
    </source>
</evidence>
<evidence type="ECO:0000259" key="13">
    <source>
        <dbReference type="Pfam" id="PF25333"/>
    </source>
</evidence>
<feature type="domain" description="DUF2921" evidence="13">
    <location>
        <begin position="184"/>
        <end position="313"/>
    </location>
</feature>
<dbReference type="EMBL" id="JBEDUW010000003">
    <property type="protein sequence ID" value="KAK9938149.1"/>
    <property type="molecule type" value="Genomic_DNA"/>
</dbReference>
<dbReference type="Proteomes" id="UP001457282">
    <property type="component" value="Unassembled WGS sequence"/>
</dbReference>
<evidence type="ECO:0000256" key="8">
    <source>
        <dbReference type="ARBA" id="ARBA00022989"/>
    </source>
</evidence>